<organism evidence="2 3">
    <name type="scientific">Actinomyces oris</name>
    <dbReference type="NCBI Taxonomy" id="544580"/>
    <lineage>
        <taxon>Bacteria</taxon>
        <taxon>Bacillati</taxon>
        <taxon>Actinomycetota</taxon>
        <taxon>Actinomycetes</taxon>
        <taxon>Actinomycetales</taxon>
        <taxon>Actinomycetaceae</taxon>
        <taxon>Actinomyces</taxon>
    </lineage>
</organism>
<comment type="caution">
    <text evidence="2">The sequence shown here is derived from an EMBL/GenBank/DDBJ whole genome shotgun (WGS) entry which is preliminary data.</text>
</comment>
<feature type="compositionally biased region" description="Low complexity" evidence="1">
    <location>
        <begin position="20"/>
        <end position="29"/>
    </location>
</feature>
<dbReference type="RefSeq" id="WP_070661577.1">
    <property type="nucleotide sequence ID" value="NZ_MSKM01000048.1"/>
</dbReference>
<gene>
    <name evidence="2" type="ORF">BKH27_11475</name>
</gene>
<protein>
    <submittedName>
        <fullName evidence="2">Uncharacterized protein</fullName>
    </submittedName>
</protein>
<sequence length="189" mass="20302">MPEKTWEPEPLREAVWKDVPGAGAEQPGGAELQWVLERAEDLGGEMNGVAYTTSGAYSVRRAGTSGLTTLIAKDGQAGSREEEIDLDTVFELRLWRVRGKKTDGGGSVAGEDGVLAHELRWLNGSGAAEIVVGASREGLPGGSDCWVRDNSYLQHGEKGDVMTGIEVFTVEETYGNTVFADELMTGRWG</sequence>
<dbReference type="AlphaFoldDB" id="A0A1Q8VUA2"/>
<reference evidence="2 3" key="1">
    <citation type="submission" date="2016-12" db="EMBL/GenBank/DDBJ databases">
        <title>Genomic comparison of strains in the 'Actinomyces naeslundii' group.</title>
        <authorList>
            <person name="Mughal S.R."/>
            <person name="Do T."/>
            <person name="Gilbert S.C."/>
            <person name="Witherden E.A."/>
            <person name="Didelot X."/>
            <person name="Beighton D."/>
        </authorList>
    </citation>
    <scope>NUCLEOTIDE SEQUENCE [LARGE SCALE GENOMIC DNA]</scope>
    <source>
        <strain evidence="2 3">MMRCO6-1</strain>
    </source>
</reference>
<evidence type="ECO:0000313" key="3">
    <source>
        <dbReference type="Proteomes" id="UP000185772"/>
    </source>
</evidence>
<dbReference type="Proteomes" id="UP000185772">
    <property type="component" value="Unassembled WGS sequence"/>
</dbReference>
<name>A0A1Q8VUA2_9ACTO</name>
<proteinExistence type="predicted"/>
<feature type="region of interest" description="Disordered" evidence="1">
    <location>
        <begin position="1"/>
        <end position="29"/>
    </location>
</feature>
<feature type="compositionally biased region" description="Basic and acidic residues" evidence="1">
    <location>
        <begin position="1"/>
        <end position="16"/>
    </location>
</feature>
<dbReference type="EMBL" id="MSKM01000048">
    <property type="protein sequence ID" value="OLO51687.1"/>
    <property type="molecule type" value="Genomic_DNA"/>
</dbReference>
<accession>A0A1Q8VUA2</accession>
<evidence type="ECO:0000313" key="2">
    <source>
        <dbReference type="EMBL" id="OLO51687.1"/>
    </source>
</evidence>
<evidence type="ECO:0000256" key="1">
    <source>
        <dbReference type="SAM" id="MobiDB-lite"/>
    </source>
</evidence>